<reference evidence="2" key="1">
    <citation type="journal article" date="2016" name="Nature">
        <title>The genome of the seagrass Zostera marina reveals angiosperm adaptation to the sea.</title>
        <authorList>
            <person name="Olsen J.L."/>
            <person name="Rouze P."/>
            <person name="Verhelst B."/>
            <person name="Lin Y.-C."/>
            <person name="Bayer T."/>
            <person name="Collen J."/>
            <person name="Dattolo E."/>
            <person name="De Paoli E."/>
            <person name="Dittami S."/>
            <person name="Maumus F."/>
            <person name="Michel G."/>
            <person name="Kersting A."/>
            <person name="Lauritano C."/>
            <person name="Lohaus R."/>
            <person name="Toepel M."/>
            <person name="Tonon T."/>
            <person name="Vanneste K."/>
            <person name="Amirebrahimi M."/>
            <person name="Brakel J."/>
            <person name="Bostroem C."/>
            <person name="Chovatia M."/>
            <person name="Grimwood J."/>
            <person name="Jenkins J.W."/>
            <person name="Jueterbock A."/>
            <person name="Mraz A."/>
            <person name="Stam W.T."/>
            <person name="Tice H."/>
            <person name="Bornberg-Bauer E."/>
            <person name="Green P.J."/>
            <person name="Pearson G.A."/>
            <person name="Procaccini G."/>
            <person name="Duarte C.M."/>
            <person name="Schmutz J."/>
            <person name="Reusch T.B.H."/>
            <person name="Van de Peer Y."/>
        </authorList>
    </citation>
    <scope>NUCLEOTIDE SEQUENCE [LARGE SCALE GENOMIC DNA]</scope>
    <source>
        <strain evidence="2">cv. Finnish</strain>
    </source>
</reference>
<dbReference type="AlphaFoldDB" id="A0A0K9PFW7"/>
<accession>A0A0K9PFW7</accession>
<evidence type="ECO:0000313" key="2">
    <source>
        <dbReference type="Proteomes" id="UP000036987"/>
    </source>
</evidence>
<proteinExistence type="predicted"/>
<sequence>MTEDRDEEKMNRSCSLRVDLSHSLIVD</sequence>
<keyword evidence="2" id="KW-1185">Reference proteome</keyword>
<evidence type="ECO:0000313" key="1">
    <source>
        <dbReference type="EMBL" id="KMZ67874.1"/>
    </source>
</evidence>
<protein>
    <submittedName>
        <fullName evidence="1">Uncharacterized protein</fullName>
    </submittedName>
</protein>
<organism evidence="1 2">
    <name type="scientific">Zostera marina</name>
    <name type="common">Eelgrass</name>
    <dbReference type="NCBI Taxonomy" id="29655"/>
    <lineage>
        <taxon>Eukaryota</taxon>
        <taxon>Viridiplantae</taxon>
        <taxon>Streptophyta</taxon>
        <taxon>Embryophyta</taxon>
        <taxon>Tracheophyta</taxon>
        <taxon>Spermatophyta</taxon>
        <taxon>Magnoliopsida</taxon>
        <taxon>Liliopsida</taxon>
        <taxon>Zosteraceae</taxon>
        <taxon>Zostera</taxon>
    </lineage>
</organism>
<dbReference type="Proteomes" id="UP000036987">
    <property type="component" value="Unassembled WGS sequence"/>
</dbReference>
<comment type="caution">
    <text evidence="1">The sequence shown here is derived from an EMBL/GenBank/DDBJ whole genome shotgun (WGS) entry which is preliminary data.</text>
</comment>
<name>A0A0K9PFW7_ZOSMR</name>
<gene>
    <name evidence="1" type="ORF">ZOSMA_255G00120</name>
</gene>
<dbReference type="EMBL" id="LFYR01000879">
    <property type="protein sequence ID" value="KMZ67874.1"/>
    <property type="molecule type" value="Genomic_DNA"/>
</dbReference>